<keyword evidence="2" id="KW-1185">Reference proteome</keyword>
<evidence type="ECO:0000313" key="1">
    <source>
        <dbReference type="EMBL" id="BCK83280.1"/>
    </source>
</evidence>
<name>A0A810Q5B1_9FIRM</name>
<sequence length="229" mass="26252">MPRSEFERALGAAEHRAGRAAVELARTRRLLEREDMAGAFGAAFAFSAEVEKLALLARVLPAYTGHPKAAELKEQMLMDTIPVEMGYAKRGWFRLQIPALLPKKESGSPIYIQQYLYPALRRYFAGKPPALYQNCVLAYRHVYCRERPERAYRDHDNIEVNMVTDIITLYLLPDDAPRRCAHYYCSAAGAEDQTEVYVIPTSRFPTWLAAEQANDLEEERLYETSEIWD</sequence>
<dbReference type="InterPro" id="IPR046082">
    <property type="entry name" value="DUF6100"/>
</dbReference>
<dbReference type="RefSeq" id="WP_050624220.1">
    <property type="nucleotide sequence ID" value="NZ_AP023420.1"/>
</dbReference>
<organism evidence="1 2">
    <name type="scientific">Pusillibacter faecalis</name>
    <dbReference type="NCBI Taxonomy" id="2714358"/>
    <lineage>
        <taxon>Bacteria</taxon>
        <taxon>Bacillati</taxon>
        <taxon>Bacillota</taxon>
        <taxon>Clostridia</taxon>
        <taxon>Eubacteriales</taxon>
        <taxon>Oscillospiraceae</taxon>
        <taxon>Pusillibacter</taxon>
    </lineage>
</organism>
<protein>
    <submittedName>
        <fullName evidence="1">Uncharacterized protein</fullName>
    </submittedName>
</protein>
<gene>
    <name evidence="1" type="ORF">MM59RIKEN_05990</name>
</gene>
<accession>A0A810Q5B1</accession>
<proteinExistence type="predicted"/>
<dbReference type="GeneID" id="78198833"/>
<dbReference type="EMBL" id="AP023420">
    <property type="protein sequence ID" value="BCK83280.1"/>
    <property type="molecule type" value="Genomic_DNA"/>
</dbReference>
<dbReference type="AlphaFoldDB" id="A0A810Q5B1"/>
<reference evidence="1" key="1">
    <citation type="submission" date="2020-09" db="EMBL/GenBank/DDBJ databases">
        <title>New species isolated from human feces.</title>
        <authorList>
            <person name="Kitahara M."/>
            <person name="Shigeno Y."/>
            <person name="Shime M."/>
            <person name="Matsumoto Y."/>
            <person name="Nakamura S."/>
            <person name="Motooka D."/>
            <person name="Fukuoka S."/>
            <person name="Nishikawa H."/>
            <person name="Benno Y."/>
        </authorList>
    </citation>
    <scope>NUCLEOTIDE SEQUENCE</scope>
    <source>
        <strain evidence="1">MM59</strain>
    </source>
</reference>
<dbReference type="KEGG" id="pfaa:MM59RIKEN_05990"/>
<dbReference type="Pfam" id="PF19595">
    <property type="entry name" value="DUF6100"/>
    <property type="match status" value="1"/>
</dbReference>
<dbReference type="Proteomes" id="UP000679848">
    <property type="component" value="Chromosome"/>
</dbReference>
<evidence type="ECO:0000313" key="2">
    <source>
        <dbReference type="Proteomes" id="UP000679848"/>
    </source>
</evidence>